<dbReference type="PANTHER" id="PTHR43364">
    <property type="entry name" value="NADH-SPECIFIC METHYLGLYOXAL REDUCTASE-RELATED"/>
    <property type="match status" value="1"/>
</dbReference>
<dbReference type="RefSeq" id="WP_153818194.1">
    <property type="nucleotide sequence ID" value="NZ_WJIE01000001.1"/>
</dbReference>
<organism evidence="4 5">
    <name type="scientific">Polyangium spumosum</name>
    <dbReference type="NCBI Taxonomy" id="889282"/>
    <lineage>
        <taxon>Bacteria</taxon>
        <taxon>Pseudomonadati</taxon>
        <taxon>Myxococcota</taxon>
        <taxon>Polyangia</taxon>
        <taxon>Polyangiales</taxon>
        <taxon>Polyangiaceae</taxon>
        <taxon>Polyangium</taxon>
    </lineage>
</organism>
<name>A0A6N7PHF4_9BACT</name>
<dbReference type="Gene3D" id="3.20.20.100">
    <property type="entry name" value="NADP-dependent oxidoreductase domain"/>
    <property type="match status" value="1"/>
</dbReference>
<dbReference type="InterPro" id="IPR036812">
    <property type="entry name" value="NAD(P)_OxRdtase_dom_sf"/>
</dbReference>
<dbReference type="AlphaFoldDB" id="A0A6N7PHF4"/>
<accession>A0A6N7PHF4</accession>
<dbReference type="InterPro" id="IPR023210">
    <property type="entry name" value="NADP_OxRdtase_dom"/>
</dbReference>
<evidence type="ECO:0000256" key="2">
    <source>
        <dbReference type="SAM" id="Coils"/>
    </source>
</evidence>
<dbReference type="FunFam" id="3.20.20.100:FF:000004">
    <property type="entry name" value="Oxidoreductase, aldo/keto reductase"/>
    <property type="match status" value="1"/>
</dbReference>
<comment type="caution">
    <text evidence="4">The sequence shown here is derived from an EMBL/GenBank/DDBJ whole genome shotgun (WGS) entry which is preliminary data.</text>
</comment>
<evidence type="ECO:0000313" key="5">
    <source>
        <dbReference type="Proteomes" id="UP000440224"/>
    </source>
</evidence>
<proteinExistence type="predicted"/>
<feature type="domain" description="NADP-dependent oxidoreductase" evidence="3">
    <location>
        <begin position="15"/>
        <end position="309"/>
    </location>
</feature>
<dbReference type="Proteomes" id="UP000440224">
    <property type="component" value="Unassembled WGS sequence"/>
</dbReference>
<dbReference type="InterPro" id="IPR050523">
    <property type="entry name" value="AKR_Detox_Biosynth"/>
</dbReference>
<dbReference type="GO" id="GO:0016491">
    <property type="term" value="F:oxidoreductase activity"/>
    <property type="evidence" value="ECO:0007669"/>
    <property type="project" value="UniProtKB-KW"/>
</dbReference>
<protein>
    <submittedName>
        <fullName evidence="4">Aldo/keto reductase</fullName>
    </submittedName>
</protein>
<dbReference type="CDD" id="cd19087">
    <property type="entry name" value="AKR_AKR12A1_B1_C1"/>
    <property type="match status" value="1"/>
</dbReference>
<keyword evidence="5" id="KW-1185">Reference proteome</keyword>
<dbReference type="SUPFAM" id="SSF51430">
    <property type="entry name" value="NAD(P)-linked oxidoreductase"/>
    <property type="match status" value="1"/>
</dbReference>
<feature type="coiled-coil region" evidence="2">
    <location>
        <begin position="232"/>
        <end position="259"/>
    </location>
</feature>
<dbReference type="PANTHER" id="PTHR43364:SF5">
    <property type="entry name" value="REDUCTASE"/>
    <property type="match status" value="1"/>
</dbReference>
<dbReference type="Pfam" id="PF00248">
    <property type="entry name" value="Aldo_ket_red"/>
    <property type="match status" value="1"/>
</dbReference>
<reference evidence="4 5" key="1">
    <citation type="submission" date="2019-10" db="EMBL/GenBank/DDBJ databases">
        <title>A soil myxobacterium in the family Polyangiaceae.</title>
        <authorList>
            <person name="Li Y."/>
            <person name="Wang J."/>
        </authorList>
    </citation>
    <scope>NUCLEOTIDE SEQUENCE [LARGE SCALE GENOMIC DNA]</scope>
    <source>
        <strain evidence="4 5">DSM 14734</strain>
    </source>
</reference>
<keyword evidence="1" id="KW-0560">Oxidoreductase</keyword>
<evidence type="ECO:0000256" key="1">
    <source>
        <dbReference type="ARBA" id="ARBA00023002"/>
    </source>
</evidence>
<evidence type="ECO:0000259" key="3">
    <source>
        <dbReference type="Pfam" id="PF00248"/>
    </source>
</evidence>
<dbReference type="OrthoDB" id="5523216at2"/>
<evidence type="ECO:0000313" key="4">
    <source>
        <dbReference type="EMBL" id="MRG91398.1"/>
    </source>
</evidence>
<sequence>MQYARLGRTALKVSRLCLGTMNFGPHTSEEDSFRIMDRAHELGINFFDTANVYGWKKGEGWTEQILGRFFAQGGGRRDRTVIATKVYGGMGDWPNTSRLSALHIRQACEASLRRMQTDHIDLFQMHHVDRDAPWDEIWQAMEVLVQQGKVIYVGSSNFAGWHIAQANEAARSRHFLGLVSEQSLYNLIDRTIELEVIPACQHYGLGLIPWSPLKGGILGGALKKEKEGRLATEFAQKNLAKYRDKLQRFEALAEELGKSAADVGLAWLLAQPAVTAPIIGPRTIEQLDGTAAALDLTLDEATLKRLDEIFPGPGGAAPEAYAW</sequence>
<dbReference type="GO" id="GO:0005829">
    <property type="term" value="C:cytosol"/>
    <property type="evidence" value="ECO:0007669"/>
    <property type="project" value="UniProtKB-ARBA"/>
</dbReference>
<keyword evidence="2" id="KW-0175">Coiled coil</keyword>
<dbReference type="EMBL" id="WJIE01000001">
    <property type="protein sequence ID" value="MRG91398.1"/>
    <property type="molecule type" value="Genomic_DNA"/>
</dbReference>
<gene>
    <name evidence="4" type="ORF">GF068_05600</name>
</gene>